<proteinExistence type="predicted"/>
<feature type="signal peptide" evidence="1">
    <location>
        <begin position="1"/>
        <end position="18"/>
    </location>
</feature>
<dbReference type="Gramene" id="Pp3c17_15880V3.1">
    <property type="protein sequence ID" value="Pp3c17_15880V3.1"/>
    <property type="gene ID" value="Pp3c17_15880"/>
</dbReference>
<reference evidence="2 4" key="1">
    <citation type="journal article" date="2008" name="Science">
        <title>The Physcomitrella genome reveals evolutionary insights into the conquest of land by plants.</title>
        <authorList>
            <person name="Rensing S."/>
            <person name="Lang D."/>
            <person name="Zimmer A."/>
            <person name="Terry A."/>
            <person name="Salamov A."/>
            <person name="Shapiro H."/>
            <person name="Nishiyama T."/>
            <person name="Perroud P.-F."/>
            <person name="Lindquist E."/>
            <person name="Kamisugi Y."/>
            <person name="Tanahashi T."/>
            <person name="Sakakibara K."/>
            <person name="Fujita T."/>
            <person name="Oishi K."/>
            <person name="Shin-I T."/>
            <person name="Kuroki Y."/>
            <person name="Toyoda A."/>
            <person name="Suzuki Y."/>
            <person name="Hashimoto A."/>
            <person name="Yamaguchi K."/>
            <person name="Sugano A."/>
            <person name="Kohara Y."/>
            <person name="Fujiyama A."/>
            <person name="Anterola A."/>
            <person name="Aoki S."/>
            <person name="Ashton N."/>
            <person name="Barbazuk W.B."/>
            <person name="Barker E."/>
            <person name="Bennetzen J."/>
            <person name="Bezanilla M."/>
            <person name="Blankenship R."/>
            <person name="Cho S.H."/>
            <person name="Dutcher S."/>
            <person name="Estelle M."/>
            <person name="Fawcett J.A."/>
            <person name="Gundlach H."/>
            <person name="Hanada K."/>
            <person name="Heyl A."/>
            <person name="Hicks K.A."/>
            <person name="Hugh J."/>
            <person name="Lohr M."/>
            <person name="Mayer K."/>
            <person name="Melkozernov A."/>
            <person name="Murata T."/>
            <person name="Nelson D."/>
            <person name="Pils B."/>
            <person name="Prigge M."/>
            <person name="Reiss B."/>
            <person name="Renner T."/>
            <person name="Rombauts S."/>
            <person name="Rushton P."/>
            <person name="Sanderfoot A."/>
            <person name="Schween G."/>
            <person name="Shiu S.-H."/>
            <person name="Stueber K."/>
            <person name="Theodoulou F.L."/>
            <person name="Tu H."/>
            <person name="Van de Peer Y."/>
            <person name="Verrier P.J."/>
            <person name="Waters E."/>
            <person name="Wood A."/>
            <person name="Yang L."/>
            <person name="Cove D."/>
            <person name="Cuming A."/>
            <person name="Hasebe M."/>
            <person name="Lucas S."/>
            <person name="Mishler D.B."/>
            <person name="Reski R."/>
            <person name="Grigoriev I."/>
            <person name="Quatrano R.S."/>
            <person name="Boore J.L."/>
        </authorList>
    </citation>
    <scope>NUCLEOTIDE SEQUENCE [LARGE SCALE GENOMIC DNA]</scope>
    <source>
        <strain evidence="3 4">cv. Gransden 2004</strain>
    </source>
</reference>
<dbReference type="AlphaFoldDB" id="A0A2K1J441"/>
<keyword evidence="4" id="KW-1185">Reference proteome</keyword>
<evidence type="ECO:0000313" key="3">
    <source>
        <dbReference type="EnsemblPlants" id="Pp3c17_15880V3.1"/>
    </source>
</evidence>
<evidence type="ECO:0000256" key="1">
    <source>
        <dbReference type="SAM" id="SignalP"/>
    </source>
</evidence>
<dbReference type="EMBL" id="ABEU02000017">
    <property type="protein sequence ID" value="PNR36297.1"/>
    <property type="molecule type" value="Genomic_DNA"/>
</dbReference>
<name>A0A2K1J441_PHYPA</name>
<organism evidence="2">
    <name type="scientific">Physcomitrium patens</name>
    <name type="common">Spreading-leaved earth moss</name>
    <name type="synonym">Physcomitrella patens</name>
    <dbReference type="NCBI Taxonomy" id="3218"/>
    <lineage>
        <taxon>Eukaryota</taxon>
        <taxon>Viridiplantae</taxon>
        <taxon>Streptophyta</taxon>
        <taxon>Embryophyta</taxon>
        <taxon>Bryophyta</taxon>
        <taxon>Bryophytina</taxon>
        <taxon>Bryopsida</taxon>
        <taxon>Funariidae</taxon>
        <taxon>Funariales</taxon>
        <taxon>Funariaceae</taxon>
        <taxon>Physcomitrium</taxon>
    </lineage>
</organism>
<gene>
    <name evidence="2" type="ORF">PHYPA_022148</name>
</gene>
<dbReference type="Proteomes" id="UP000006727">
    <property type="component" value="Chromosome 17"/>
</dbReference>
<evidence type="ECO:0000313" key="4">
    <source>
        <dbReference type="Proteomes" id="UP000006727"/>
    </source>
</evidence>
<protein>
    <submittedName>
        <fullName evidence="2 3">Uncharacterized protein</fullName>
    </submittedName>
</protein>
<accession>A0A2K1J441</accession>
<reference evidence="3" key="3">
    <citation type="submission" date="2020-12" db="UniProtKB">
        <authorList>
            <consortium name="EnsemblPlants"/>
        </authorList>
    </citation>
    <scope>IDENTIFICATION</scope>
</reference>
<dbReference type="EnsemblPlants" id="Pp3c17_15880V3.1">
    <property type="protein sequence ID" value="Pp3c17_15880V3.1"/>
    <property type="gene ID" value="Pp3c17_15880"/>
</dbReference>
<feature type="chain" id="PRO_5036042833" evidence="1">
    <location>
        <begin position="19"/>
        <end position="124"/>
    </location>
</feature>
<evidence type="ECO:0000313" key="2">
    <source>
        <dbReference type="EMBL" id="PNR36297.1"/>
    </source>
</evidence>
<keyword evidence="1" id="KW-0732">Signal</keyword>
<sequence length="124" mass="13646">MQSNLLNLFFVGLRSLLSVFDQLAVRAGKDEKQQGLLTVRWNGEGVQSSGNDFGKAGVFLEGSLKHIVLQPPIRLDRFQPNANYAAAIKEVLFSLSDMAYLGMELMVGMLLCNLDGSLVEIRIS</sequence>
<dbReference type="InParanoid" id="A0A2K1J441"/>
<reference evidence="2 4" key="2">
    <citation type="journal article" date="2018" name="Plant J.">
        <title>The Physcomitrella patens chromosome-scale assembly reveals moss genome structure and evolution.</title>
        <authorList>
            <person name="Lang D."/>
            <person name="Ullrich K.K."/>
            <person name="Murat F."/>
            <person name="Fuchs J."/>
            <person name="Jenkins J."/>
            <person name="Haas F.B."/>
            <person name="Piednoel M."/>
            <person name="Gundlach H."/>
            <person name="Van Bel M."/>
            <person name="Meyberg R."/>
            <person name="Vives C."/>
            <person name="Morata J."/>
            <person name="Symeonidi A."/>
            <person name="Hiss M."/>
            <person name="Muchero W."/>
            <person name="Kamisugi Y."/>
            <person name="Saleh O."/>
            <person name="Blanc G."/>
            <person name="Decker E.L."/>
            <person name="van Gessel N."/>
            <person name="Grimwood J."/>
            <person name="Hayes R.D."/>
            <person name="Graham S.W."/>
            <person name="Gunter L.E."/>
            <person name="McDaniel S.F."/>
            <person name="Hoernstein S.N.W."/>
            <person name="Larsson A."/>
            <person name="Li F.W."/>
            <person name="Perroud P.F."/>
            <person name="Phillips J."/>
            <person name="Ranjan P."/>
            <person name="Rokshar D.S."/>
            <person name="Rothfels C.J."/>
            <person name="Schneider L."/>
            <person name="Shu S."/>
            <person name="Stevenson D.W."/>
            <person name="Thummler F."/>
            <person name="Tillich M."/>
            <person name="Villarreal Aguilar J.C."/>
            <person name="Widiez T."/>
            <person name="Wong G.K."/>
            <person name="Wymore A."/>
            <person name="Zhang Y."/>
            <person name="Zimmer A.D."/>
            <person name="Quatrano R.S."/>
            <person name="Mayer K.F.X."/>
            <person name="Goodstein D."/>
            <person name="Casacuberta J.M."/>
            <person name="Vandepoele K."/>
            <person name="Reski R."/>
            <person name="Cuming A.C."/>
            <person name="Tuskan G.A."/>
            <person name="Maumus F."/>
            <person name="Salse J."/>
            <person name="Schmutz J."/>
            <person name="Rensing S.A."/>
        </authorList>
    </citation>
    <scope>NUCLEOTIDE SEQUENCE [LARGE SCALE GENOMIC DNA]</scope>
    <source>
        <strain evidence="3 4">cv. Gransden 2004</strain>
    </source>
</reference>